<proteinExistence type="predicted"/>
<dbReference type="AlphaFoldDB" id="A0A9W9C8G6"/>
<dbReference type="RefSeq" id="XP_056068691.1">
    <property type="nucleotide sequence ID" value="XM_056217135.1"/>
</dbReference>
<feature type="region of interest" description="Disordered" evidence="1">
    <location>
        <begin position="96"/>
        <end position="128"/>
    </location>
</feature>
<dbReference type="Proteomes" id="UP001140513">
    <property type="component" value="Unassembled WGS sequence"/>
</dbReference>
<evidence type="ECO:0000313" key="2">
    <source>
        <dbReference type="EMBL" id="KAJ4349761.1"/>
    </source>
</evidence>
<evidence type="ECO:0000313" key="3">
    <source>
        <dbReference type="Proteomes" id="UP001140513"/>
    </source>
</evidence>
<keyword evidence="3" id="KW-1185">Reference proteome</keyword>
<accession>A0A9W9C8G6</accession>
<gene>
    <name evidence="2" type="ORF">N0V89_008379</name>
</gene>
<comment type="caution">
    <text evidence="2">The sequence shown here is derived from an EMBL/GenBank/DDBJ whole genome shotgun (WGS) entry which is preliminary data.</text>
</comment>
<evidence type="ECO:0000256" key="1">
    <source>
        <dbReference type="SAM" id="MobiDB-lite"/>
    </source>
</evidence>
<name>A0A9W9C8G6_9PLEO</name>
<dbReference type="EMBL" id="JAPEUX010000006">
    <property type="protein sequence ID" value="KAJ4349761.1"/>
    <property type="molecule type" value="Genomic_DNA"/>
</dbReference>
<organism evidence="2 3">
    <name type="scientific">Didymosphaeria variabile</name>
    <dbReference type="NCBI Taxonomy" id="1932322"/>
    <lineage>
        <taxon>Eukaryota</taxon>
        <taxon>Fungi</taxon>
        <taxon>Dikarya</taxon>
        <taxon>Ascomycota</taxon>
        <taxon>Pezizomycotina</taxon>
        <taxon>Dothideomycetes</taxon>
        <taxon>Pleosporomycetidae</taxon>
        <taxon>Pleosporales</taxon>
        <taxon>Massarineae</taxon>
        <taxon>Didymosphaeriaceae</taxon>
        <taxon>Didymosphaeria</taxon>
    </lineage>
</organism>
<dbReference type="GeneID" id="80911909"/>
<protein>
    <submittedName>
        <fullName evidence="2">Uncharacterized protein</fullName>
    </submittedName>
</protein>
<reference evidence="2" key="1">
    <citation type="submission" date="2022-10" db="EMBL/GenBank/DDBJ databases">
        <title>Tapping the CABI collections for fungal endophytes: first genome assemblies for Collariella, Neodidymelliopsis, Ascochyta clinopodiicola, Didymella pomorum, Didymosphaeria variabile, Neocosmospora piperis and Neocucurbitaria cava.</title>
        <authorList>
            <person name="Hill R."/>
        </authorList>
    </citation>
    <scope>NUCLEOTIDE SEQUENCE</scope>
    <source>
        <strain evidence="2">IMI 356815</strain>
    </source>
</reference>
<sequence>MDRADTTEENQTTDLNLLEASDNLPLKSTLAAAKSARTDSAFDVRLIGQREQPMLLARPSPPVATSIITPILLRDVANETNLPKGLGSVAMSAFRGDGEAKTGERATSLHIKRGKNSNSSDTEKGKFVPTIGAQIDELIAEEEPKVIERESNKG</sequence>